<dbReference type="PANTHER" id="PTHR10730">
    <property type="entry name" value="PROCOLLAGEN-LYSINE,2-OXOGLUTARATE 5-DIOXYGENASE/GLYCOSYLTRANSFERASE 25 FAMILY MEMBER"/>
    <property type="match status" value="1"/>
</dbReference>
<dbReference type="RefSeq" id="XP_036358230.1">
    <property type="nucleotide sequence ID" value="XM_036502337.1"/>
</dbReference>
<dbReference type="PANTHER" id="PTHR10730:SF53">
    <property type="entry name" value="GLYCOSYLTRANSFERASE 25 FAMILY MEMBER"/>
    <property type="match status" value="1"/>
</dbReference>
<dbReference type="KEGG" id="osn:115210909"/>
<comment type="similarity">
    <text evidence="1">Belongs to the glycosyltransferase 25 family.</text>
</comment>
<dbReference type="Proteomes" id="UP000515154">
    <property type="component" value="Linkage group LG4"/>
</dbReference>
<reference evidence="7 8" key="1">
    <citation type="submission" date="2025-08" db="UniProtKB">
        <authorList>
            <consortium name="RefSeq"/>
        </authorList>
    </citation>
    <scope>IDENTIFICATION</scope>
</reference>
<dbReference type="RefSeq" id="XP_029635548.1">
    <property type="nucleotide sequence ID" value="XM_029779688.2"/>
</dbReference>
<evidence type="ECO:0000256" key="3">
    <source>
        <dbReference type="ARBA" id="ARBA00022679"/>
    </source>
</evidence>
<evidence type="ECO:0000256" key="4">
    <source>
        <dbReference type="SAM" id="MobiDB-lite"/>
    </source>
</evidence>
<name>A0A6P7SBX0_9MOLL</name>
<organism evidence="6 7">
    <name type="scientific">Octopus sinensis</name>
    <name type="common">East Asian common octopus</name>
    <dbReference type="NCBI Taxonomy" id="2607531"/>
    <lineage>
        <taxon>Eukaryota</taxon>
        <taxon>Metazoa</taxon>
        <taxon>Spiralia</taxon>
        <taxon>Lophotrochozoa</taxon>
        <taxon>Mollusca</taxon>
        <taxon>Cephalopoda</taxon>
        <taxon>Coleoidea</taxon>
        <taxon>Octopodiformes</taxon>
        <taxon>Octopoda</taxon>
        <taxon>Incirrata</taxon>
        <taxon>Octopodidae</taxon>
        <taxon>Octopus</taxon>
    </lineage>
</organism>
<dbReference type="InterPro" id="IPR002654">
    <property type="entry name" value="Glyco_trans_25"/>
</dbReference>
<dbReference type="InterPro" id="IPR029044">
    <property type="entry name" value="Nucleotide-diphossugar_trans"/>
</dbReference>
<feature type="domain" description="Glycosyl transferase family 25" evidence="5">
    <location>
        <begin position="335"/>
        <end position="517"/>
    </location>
</feature>
<gene>
    <name evidence="7 8" type="primary">LOC115210909</name>
</gene>
<accession>A0A6P7SBX0</accession>
<dbReference type="GO" id="GO:0050211">
    <property type="term" value="F:procollagen galactosyltransferase activity"/>
    <property type="evidence" value="ECO:0007669"/>
    <property type="project" value="TreeGrafter"/>
</dbReference>
<evidence type="ECO:0000313" key="8">
    <source>
        <dbReference type="RefSeq" id="XP_036358230.1"/>
    </source>
</evidence>
<feature type="region of interest" description="Disordered" evidence="4">
    <location>
        <begin position="561"/>
        <end position="596"/>
    </location>
</feature>
<proteinExistence type="inferred from homology"/>
<keyword evidence="3" id="KW-0808">Transferase</keyword>
<sequence>MAASKSTWSYLPQTLLGFAVFISNFLVAYSDNNSTNNAESKLPPTVLIALAVRNEGHALPWVLGQLEILNYPKDRISFWIRSDHNIDNTSAILKEWASHAKKYYHSIDLKIDEKSSGYADEESPCHWVKERFLHVMNLRQKALEKAKKVWADYLFLMDADIVIENQDLFSILIHQNKPIISPQLNVSTDSLYSNFWCGINEYGYYQRTPDYEPIVRWNKQGCFEVPMVHSVYLIDMNHVGVRKLSFKKAPPGYKGPFDDIIQFAFAAKYAGMSMHIINTEFFGHLMVPLESKDSLEDEVEQFLHIKLEMIVIEPQLRPSRFISFQRVKSSKLGFDQVYLINLIRRPERRRKMLTSLRELGIEIFILNAVDGKTLNDTYLKQLGVKQLPGYADPYHGRQMTMGEIGCFLSHFVIWKDVVDNNYRKALVFEDDVRFEIFFRQKLEKLLYECEYIVRNWDLVYLGRKRLFRKPEPDVPGTTMLVWPNYSYWTLSYIMTLEGAQKLLDADPLSKMIPVDEYIPVMFDRHPEDEWKSFFFPRNLVGLSAEPLLVYPTHYTGEAEYLSDTEDSDLIEGKEEEEDENEIAAAGLNVDSPKVEL</sequence>
<dbReference type="Pfam" id="PF01755">
    <property type="entry name" value="Glyco_transf_25"/>
    <property type="match status" value="1"/>
</dbReference>
<evidence type="ECO:0000313" key="7">
    <source>
        <dbReference type="RefSeq" id="XP_029635548.1"/>
    </source>
</evidence>
<dbReference type="Pfam" id="PF03452">
    <property type="entry name" value="Anp1"/>
    <property type="match status" value="1"/>
</dbReference>
<dbReference type="CDD" id="cd06532">
    <property type="entry name" value="Glyco_transf_25"/>
    <property type="match status" value="1"/>
</dbReference>
<dbReference type="SUPFAM" id="SSF53448">
    <property type="entry name" value="Nucleotide-diphospho-sugar transferases"/>
    <property type="match status" value="1"/>
</dbReference>
<feature type="compositionally biased region" description="Acidic residues" evidence="4">
    <location>
        <begin position="561"/>
        <end position="581"/>
    </location>
</feature>
<dbReference type="InterPro" id="IPR050757">
    <property type="entry name" value="Collagen_mod_GT25"/>
</dbReference>
<protein>
    <submittedName>
        <fullName evidence="7 8">Procollagen galactosyltransferase 1</fullName>
    </submittedName>
</protein>
<dbReference type="Gene3D" id="3.90.550.10">
    <property type="entry name" value="Spore Coat Polysaccharide Biosynthesis Protein SpsA, Chain A"/>
    <property type="match status" value="1"/>
</dbReference>
<evidence type="ECO:0000259" key="5">
    <source>
        <dbReference type="Pfam" id="PF01755"/>
    </source>
</evidence>
<evidence type="ECO:0000256" key="2">
    <source>
        <dbReference type="ARBA" id="ARBA00022676"/>
    </source>
</evidence>
<evidence type="ECO:0000256" key="1">
    <source>
        <dbReference type="ARBA" id="ARBA00006721"/>
    </source>
</evidence>
<keyword evidence="6" id="KW-1185">Reference proteome</keyword>
<keyword evidence="2 7" id="KW-0328">Glycosyltransferase</keyword>
<evidence type="ECO:0000313" key="6">
    <source>
        <dbReference type="Proteomes" id="UP000515154"/>
    </source>
</evidence>
<dbReference type="AlphaFoldDB" id="A0A6P7SBX0"/>